<dbReference type="GO" id="GO:0005737">
    <property type="term" value="C:cytoplasm"/>
    <property type="evidence" value="ECO:0007669"/>
    <property type="project" value="TreeGrafter"/>
</dbReference>
<dbReference type="Gene3D" id="3.80.10.10">
    <property type="entry name" value="Ribonuclease Inhibitor"/>
    <property type="match status" value="1"/>
</dbReference>
<gene>
    <name evidence="10" type="ORF">AAFF_G00441500</name>
</gene>
<evidence type="ECO:0000313" key="11">
    <source>
        <dbReference type="Proteomes" id="UP001221898"/>
    </source>
</evidence>
<dbReference type="SMART" id="SM00126">
    <property type="entry name" value="IL6"/>
    <property type="match status" value="1"/>
</dbReference>
<evidence type="ECO:0000256" key="5">
    <source>
        <dbReference type="ARBA" id="ARBA00022614"/>
    </source>
</evidence>
<dbReference type="InterPro" id="IPR032675">
    <property type="entry name" value="LRR_dom_sf"/>
</dbReference>
<dbReference type="GO" id="GO:0006955">
    <property type="term" value="P:immune response"/>
    <property type="evidence" value="ECO:0007669"/>
    <property type="project" value="InterPro"/>
</dbReference>
<comment type="similarity">
    <text evidence="1">Belongs to the IL-6 superfamily.</text>
</comment>
<keyword evidence="4" id="KW-0011">Acute phase</keyword>
<keyword evidence="6" id="KW-0677">Repeat</keyword>
<keyword evidence="5" id="KW-0433">Leucine-rich repeat</keyword>
<dbReference type="PANTHER" id="PTHR14224">
    <property type="entry name" value="SIMILAR TO PREFERENTIALLY EXPRESSED ANTIGEN IN MELANOMA-LIKE 3"/>
    <property type="match status" value="1"/>
</dbReference>
<dbReference type="InterPro" id="IPR003574">
    <property type="entry name" value="IL-6-like"/>
</dbReference>
<evidence type="ECO:0000256" key="2">
    <source>
        <dbReference type="ARBA" id="ARBA00009552"/>
    </source>
</evidence>
<dbReference type="PANTHER" id="PTHR14224:SF27">
    <property type="entry name" value="LEUCINE-RICH REPEAT-CONTAINING PROTEIN 14B"/>
    <property type="match status" value="1"/>
</dbReference>
<evidence type="ECO:0000256" key="3">
    <source>
        <dbReference type="ARBA" id="ARBA00019464"/>
    </source>
</evidence>
<dbReference type="FunFam" id="3.80.10.10:FF:000313">
    <property type="entry name" value="Leucine rich repeat containing 14B"/>
    <property type="match status" value="1"/>
</dbReference>
<evidence type="ECO:0000256" key="1">
    <source>
        <dbReference type="ARBA" id="ARBA00007432"/>
    </source>
</evidence>
<sequence>MPSTQRLSRALFAPLVLLLAVPWSRVSGAPCSGVGGEMAEISGDELPKETPPKSSPLTKWEPLARLLICEVGNLRDQQFKEFGDPKANFKDNKLELPSIPEPDCSPPNFSKESCLQGVSSGLQVHGAYLHFVEREYPSLGKVSDIKFRTKRLADHVMELMKHSKRTHELDSQAREKLVSALPQSTPWERKMTVHVLLREFRTFLEDADAVLNPSLPDRPWSSAPIGGGVWLSAPGGGRRVSRLGSAMKHRWWCACGFDHSLTAVLEVCMRVRPQFDRSAGALTMQLKVLHLPPRQSPPLVALPARADSGGTGNRTPVSVASVERCNHWTTREAKGDQRTGQEVTSLVCEIAALPRLAERKLGKSVTSSQETPLSSTGGVARGGLRGQELCVAFDLYPVLFKACYLQEQPELLRHLVATWPLSRLDLQGLLGRTADCPEDLTSRTCRRCLEALLTGLRDYSCPCGVTLGRWGRTELLTRMCGDALLATQGREVPPADPDADPDADPFPTPDPCVDVRLNAFVTGRNVEAVTQVLLLRRVAPLRLCCAGFRGDSLALRQLFRALKLAHTAGLERLELVHNVALEAPHLELLLAELEFPRLRSLTLPTRALDVRRLPPHNAGLLRSIGERLSHLTELTQLYLGFSTLTGHLRQILSPLLTPLQVLELANCDLSAVDMAYLANSLHSEYLQSLDLSGHHLADLFPLTFQKLLRRCAETLQSLCLEECALGEPQPDFLLGALSPCRALRELKILGNPLGVAELRRLFSALAALPHLRYVEMPVPRDCYPPDASYPLDEAALGRYDRDGFERARAELLAILQGAGRGDVEVCTPLFGAFDPDIHETSNELGVAMLHSFRDALGSYMDTVGLQIFHILQGRDDSTLDLTNCGVRQYHERWRPAPSRRRRRAEPPAAPGGRRLTWGRLTWGRLTWGRLTWGRLTWGLRPR</sequence>
<dbReference type="SUPFAM" id="SSF52047">
    <property type="entry name" value="RNI-like"/>
    <property type="match status" value="1"/>
</dbReference>
<dbReference type="InterPro" id="IPR009079">
    <property type="entry name" value="4_helix_cytokine-like_core"/>
</dbReference>
<evidence type="ECO:0000256" key="6">
    <source>
        <dbReference type="ARBA" id="ARBA00022737"/>
    </source>
</evidence>
<comment type="caution">
    <text evidence="10">The sequence shown here is derived from an EMBL/GenBank/DDBJ whole genome shotgun (WGS) entry which is preliminary data.</text>
</comment>
<evidence type="ECO:0000256" key="9">
    <source>
        <dbReference type="SAM" id="SignalP"/>
    </source>
</evidence>
<accession>A0AAD7WHJ6</accession>
<dbReference type="Pfam" id="PF00489">
    <property type="entry name" value="IL6"/>
    <property type="match status" value="1"/>
</dbReference>
<evidence type="ECO:0000256" key="4">
    <source>
        <dbReference type="ARBA" id="ARBA00022486"/>
    </source>
</evidence>
<dbReference type="GO" id="GO:0005615">
    <property type="term" value="C:extracellular space"/>
    <property type="evidence" value="ECO:0007669"/>
    <property type="project" value="InterPro"/>
</dbReference>
<evidence type="ECO:0000256" key="7">
    <source>
        <dbReference type="ARBA" id="ARBA00023441"/>
    </source>
</evidence>
<comment type="similarity">
    <text evidence="2">Belongs to the PRAME family. LRRC14 subfamily.</text>
</comment>
<dbReference type="GO" id="GO:0006953">
    <property type="term" value="P:acute-phase response"/>
    <property type="evidence" value="ECO:0007669"/>
    <property type="project" value="UniProtKB-KW"/>
</dbReference>
<evidence type="ECO:0000256" key="8">
    <source>
        <dbReference type="ARBA" id="ARBA00067566"/>
    </source>
</evidence>
<proteinExistence type="inferred from homology"/>
<reference evidence="10" key="1">
    <citation type="journal article" date="2023" name="Science">
        <title>Genome structures resolve the early diversification of teleost fishes.</title>
        <authorList>
            <person name="Parey E."/>
            <person name="Louis A."/>
            <person name="Montfort J."/>
            <person name="Bouchez O."/>
            <person name="Roques C."/>
            <person name="Iampietro C."/>
            <person name="Lluch J."/>
            <person name="Castinel A."/>
            <person name="Donnadieu C."/>
            <person name="Desvignes T."/>
            <person name="Floi Bucao C."/>
            <person name="Jouanno E."/>
            <person name="Wen M."/>
            <person name="Mejri S."/>
            <person name="Dirks R."/>
            <person name="Jansen H."/>
            <person name="Henkel C."/>
            <person name="Chen W.J."/>
            <person name="Zahm M."/>
            <person name="Cabau C."/>
            <person name="Klopp C."/>
            <person name="Thompson A.W."/>
            <person name="Robinson-Rechavi M."/>
            <person name="Braasch I."/>
            <person name="Lecointre G."/>
            <person name="Bobe J."/>
            <person name="Postlethwait J.H."/>
            <person name="Berthelot C."/>
            <person name="Roest Crollius H."/>
            <person name="Guiguen Y."/>
        </authorList>
    </citation>
    <scope>NUCLEOTIDE SEQUENCE</scope>
    <source>
        <strain evidence="10">NC1722</strain>
    </source>
</reference>
<dbReference type="GO" id="GO:0005138">
    <property type="term" value="F:interleukin-6 receptor binding"/>
    <property type="evidence" value="ECO:0007669"/>
    <property type="project" value="InterPro"/>
</dbReference>
<keyword evidence="11" id="KW-1185">Reference proteome</keyword>
<dbReference type="EMBL" id="JAINUG010000099">
    <property type="protein sequence ID" value="KAJ8397316.1"/>
    <property type="molecule type" value="Genomic_DNA"/>
</dbReference>
<evidence type="ECO:0000313" key="10">
    <source>
        <dbReference type="EMBL" id="KAJ8397316.1"/>
    </source>
</evidence>
<dbReference type="Proteomes" id="UP001221898">
    <property type="component" value="Unassembled WGS sequence"/>
</dbReference>
<organism evidence="10 11">
    <name type="scientific">Aldrovandia affinis</name>
    <dbReference type="NCBI Taxonomy" id="143900"/>
    <lineage>
        <taxon>Eukaryota</taxon>
        <taxon>Metazoa</taxon>
        <taxon>Chordata</taxon>
        <taxon>Craniata</taxon>
        <taxon>Vertebrata</taxon>
        <taxon>Euteleostomi</taxon>
        <taxon>Actinopterygii</taxon>
        <taxon>Neopterygii</taxon>
        <taxon>Teleostei</taxon>
        <taxon>Notacanthiformes</taxon>
        <taxon>Halosauridae</taxon>
        <taxon>Aldrovandia</taxon>
    </lineage>
</organism>
<dbReference type="Gene3D" id="1.20.1250.10">
    <property type="match status" value="1"/>
</dbReference>
<name>A0AAD7WHJ6_9TELE</name>
<feature type="chain" id="PRO_5041911709" description="Interleukin-6" evidence="9">
    <location>
        <begin position="29"/>
        <end position="942"/>
    </location>
</feature>
<dbReference type="InterPro" id="IPR050694">
    <property type="entry name" value="LRRC14/PRAME"/>
</dbReference>
<dbReference type="InterPro" id="IPR030474">
    <property type="entry name" value="IL-6/GCSF/MGF"/>
</dbReference>
<protein>
    <recommendedName>
        <fullName evidence="3">Interleukin-6</fullName>
    </recommendedName>
    <alternativeName>
        <fullName evidence="8">Leucine-rich repeat-containing protein 14B</fullName>
    </alternativeName>
</protein>
<dbReference type="GO" id="GO:0005125">
    <property type="term" value="F:cytokine activity"/>
    <property type="evidence" value="ECO:0007669"/>
    <property type="project" value="InterPro"/>
</dbReference>
<feature type="signal peptide" evidence="9">
    <location>
        <begin position="1"/>
        <end position="28"/>
    </location>
</feature>
<dbReference type="SUPFAM" id="SSF47266">
    <property type="entry name" value="4-helical cytokines"/>
    <property type="match status" value="1"/>
</dbReference>
<comment type="function">
    <text evidence="7">Cytokine with a wide variety of biological functions in immunity, tissue regeneration, and metabolism. Binds to IL6R, then the complex associates to the signaling subunit IL6ST/gp130 to trigger the intracellular IL6-signaling pathway. The interaction with the membrane-bound IL6R and IL6ST stimulates 'classic signaling', whereas the binding of IL6 and soluble IL6R to IL6ST stimulates 'trans-signaling'. Alternatively, 'cluster signaling' occurs when membrane-bound IL6:IL6R complexes on transmitter cells activate IL6ST receptors on neighboring receiver cells.</text>
</comment>
<dbReference type="AlphaFoldDB" id="A0AAD7WHJ6"/>
<dbReference type="GO" id="GO:0030154">
    <property type="term" value="P:cell differentiation"/>
    <property type="evidence" value="ECO:0007669"/>
    <property type="project" value="InterPro"/>
</dbReference>
<keyword evidence="9" id="KW-0732">Signal</keyword>